<evidence type="ECO:0000313" key="1">
    <source>
        <dbReference type="EMBL" id="CAA9553266.1"/>
    </source>
</evidence>
<reference evidence="1" key="1">
    <citation type="submission" date="2020-02" db="EMBL/GenBank/DDBJ databases">
        <authorList>
            <person name="Meier V. D."/>
        </authorList>
    </citation>
    <scope>NUCLEOTIDE SEQUENCE</scope>
    <source>
        <strain evidence="1">AVDCRST_MAG18</strain>
    </source>
</reference>
<protein>
    <submittedName>
        <fullName evidence="1">Uncharacterized protein</fullName>
    </submittedName>
</protein>
<feature type="non-terminal residue" evidence="1">
    <location>
        <position position="55"/>
    </location>
</feature>
<name>A0A6J4UKS1_9BACT</name>
<gene>
    <name evidence="1" type="ORF">AVDCRST_MAG18-486</name>
</gene>
<proteinExistence type="predicted"/>
<sequence length="55" mass="5865">ASPGPRGQHRCCPHNYTASPRSLFPGRCPGWSLYSRSVAGGIMAGWHGRRTGVGL</sequence>
<dbReference type="EMBL" id="CADCWN010000034">
    <property type="protein sequence ID" value="CAA9553266.1"/>
    <property type="molecule type" value="Genomic_DNA"/>
</dbReference>
<accession>A0A6J4UKS1</accession>
<dbReference type="AlphaFoldDB" id="A0A6J4UKS1"/>
<organism evidence="1">
    <name type="scientific">uncultured Thermomicrobiales bacterium</name>
    <dbReference type="NCBI Taxonomy" id="1645740"/>
    <lineage>
        <taxon>Bacteria</taxon>
        <taxon>Pseudomonadati</taxon>
        <taxon>Thermomicrobiota</taxon>
        <taxon>Thermomicrobia</taxon>
        <taxon>Thermomicrobiales</taxon>
        <taxon>environmental samples</taxon>
    </lineage>
</organism>
<feature type="non-terminal residue" evidence="1">
    <location>
        <position position="1"/>
    </location>
</feature>